<dbReference type="InterPro" id="IPR002401">
    <property type="entry name" value="Cyt_P450_E_grp-I"/>
</dbReference>
<gene>
    <name evidence="12" type="ORF">J3R30DRAFT_3471121</name>
</gene>
<dbReference type="InterPro" id="IPR001128">
    <property type="entry name" value="Cyt_P450"/>
</dbReference>
<name>A0A9W9AEG4_9AGAR</name>
<keyword evidence="13" id="KW-1185">Reference proteome</keyword>
<dbReference type="SUPFAM" id="SSF48264">
    <property type="entry name" value="Cytochrome P450"/>
    <property type="match status" value="1"/>
</dbReference>
<keyword evidence="7 9" id="KW-0408">Iron</keyword>
<keyword evidence="11" id="KW-0472">Membrane</keyword>
<dbReference type="Pfam" id="PF00067">
    <property type="entry name" value="p450"/>
    <property type="match status" value="1"/>
</dbReference>
<protein>
    <submittedName>
        <fullName evidence="12">Cytochrome P450</fullName>
    </submittedName>
</protein>
<dbReference type="InterPro" id="IPR050364">
    <property type="entry name" value="Cytochrome_P450_fung"/>
</dbReference>
<evidence type="ECO:0000256" key="8">
    <source>
        <dbReference type="ARBA" id="ARBA00023033"/>
    </source>
</evidence>
<feature type="transmembrane region" description="Helical" evidence="11">
    <location>
        <begin position="6"/>
        <end position="27"/>
    </location>
</feature>
<reference evidence="12" key="1">
    <citation type="submission" date="2022-08" db="EMBL/GenBank/DDBJ databases">
        <title>A Global Phylogenomic Analysis of the Shiitake Genus Lentinula.</title>
        <authorList>
            <consortium name="DOE Joint Genome Institute"/>
            <person name="Sierra-Patev S."/>
            <person name="Min B."/>
            <person name="Naranjo-Ortiz M."/>
            <person name="Looney B."/>
            <person name="Konkel Z."/>
            <person name="Slot J.C."/>
            <person name="Sakamoto Y."/>
            <person name="Steenwyk J.L."/>
            <person name="Rokas A."/>
            <person name="Carro J."/>
            <person name="Camarero S."/>
            <person name="Ferreira P."/>
            <person name="Molpeceres G."/>
            <person name="Ruiz-Duenas F.J."/>
            <person name="Serrano A."/>
            <person name="Henrissat B."/>
            <person name="Drula E."/>
            <person name="Hughes K.W."/>
            <person name="Mata J.L."/>
            <person name="Ishikawa N.K."/>
            <person name="Vargas-Isla R."/>
            <person name="Ushijima S."/>
            <person name="Smith C.A."/>
            <person name="Ahrendt S."/>
            <person name="Andreopoulos W."/>
            <person name="He G."/>
            <person name="Labutti K."/>
            <person name="Lipzen A."/>
            <person name="Ng V."/>
            <person name="Riley R."/>
            <person name="Sandor L."/>
            <person name="Barry K."/>
            <person name="Martinez A.T."/>
            <person name="Xiao Y."/>
            <person name="Gibbons J.G."/>
            <person name="Terashima K."/>
            <person name="Grigoriev I.V."/>
            <person name="Hibbett D.S."/>
        </authorList>
    </citation>
    <scope>NUCLEOTIDE SEQUENCE</scope>
    <source>
        <strain evidence="12">JLM2183</strain>
    </source>
</reference>
<dbReference type="Proteomes" id="UP001150266">
    <property type="component" value="Unassembled WGS sequence"/>
</dbReference>
<sequence length="518" mass="57878">MQFENAMDALTSIGVSVFAFTACYLLVFRVSSRSIPTPPGPTAFPIIGNILSHPLRNPWLIFTEWKAIFGDIMHLHGVRQSIIVLNSKKVMDDLLDKRGAMYSNRPRNTIVEMMGMDRGMSMLQYNDTWRLQRKLSKTALSSDAVKDYQDIQARVAAQMCISFLTDPTHFRDHIRLAAGRIIVSITYGLPVADAQDELITEIEKIVAMLSQAAMPGAFLADFFPIFKYTPDWVPFISFRKKAQEIRAVVERLGRMPFYQVLDEMAAGTTRTSFTHKLLANRSSEDDETQYNEAVMWSAGSLYGAGGETTYTSILVFLIGMMQNPAAQKKAQDELETVIGPERMPTLEDQAQLPYIDAVLKEVMRWRPAFPLGIPRRVDKDDEYAGYCIPSDSIIFPNVWAVAMDVPSGTTYPAAEFAPERFLEDEPPIDPGLYAFGFGRRICPGKLLAENSIFLLATSILYSCTVSSPFTVDENGRKCPAETVEFSTTGLVSNPLPFKCCIEPRSPARSDVIKQTASK</sequence>
<keyword evidence="8 10" id="KW-0503">Monooxygenase</keyword>
<keyword evidence="4 9" id="KW-0349">Heme</keyword>
<evidence type="ECO:0000256" key="5">
    <source>
        <dbReference type="ARBA" id="ARBA00022723"/>
    </source>
</evidence>
<dbReference type="GO" id="GO:0004497">
    <property type="term" value="F:monooxygenase activity"/>
    <property type="evidence" value="ECO:0007669"/>
    <property type="project" value="UniProtKB-KW"/>
</dbReference>
<dbReference type="PRINTS" id="PR00463">
    <property type="entry name" value="EP450I"/>
</dbReference>
<dbReference type="InterPro" id="IPR017972">
    <property type="entry name" value="Cyt_P450_CS"/>
</dbReference>
<evidence type="ECO:0000256" key="11">
    <source>
        <dbReference type="SAM" id="Phobius"/>
    </source>
</evidence>
<evidence type="ECO:0000256" key="7">
    <source>
        <dbReference type="ARBA" id="ARBA00023004"/>
    </source>
</evidence>
<dbReference type="PANTHER" id="PTHR46300">
    <property type="entry name" value="P450, PUTATIVE (EUROFUNG)-RELATED-RELATED"/>
    <property type="match status" value="1"/>
</dbReference>
<evidence type="ECO:0000313" key="12">
    <source>
        <dbReference type="EMBL" id="KAJ4480260.1"/>
    </source>
</evidence>
<dbReference type="EMBL" id="JAOTPV010000007">
    <property type="protein sequence ID" value="KAJ4480260.1"/>
    <property type="molecule type" value="Genomic_DNA"/>
</dbReference>
<keyword evidence="6 10" id="KW-0560">Oxidoreductase</keyword>
<keyword evidence="5 9" id="KW-0479">Metal-binding</keyword>
<dbReference type="OrthoDB" id="2789670at2759"/>
<keyword evidence="11" id="KW-1133">Transmembrane helix</keyword>
<dbReference type="GO" id="GO:0005506">
    <property type="term" value="F:iron ion binding"/>
    <property type="evidence" value="ECO:0007669"/>
    <property type="project" value="InterPro"/>
</dbReference>
<feature type="binding site" description="axial binding residue" evidence="9">
    <location>
        <position position="442"/>
    </location>
    <ligand>
        <name>heme</name>
        <dbReference type="ChEBI" id="CHEBI:30413"/>
    </ligand>
    <ligandPart>
        <name>Fe</name>
        <dbReference type="ChEBI" id="CHEBI:18248"/>
    </ligandPart>
</feature>
<dbReference type="GO" id="GO:0016705">
    <property type="term" value="F:oxidoreductase activity, acting on paired donors, with incorporation or reduction of molecular oxygen"/>
    <property type="evidence" value="ECO:0007669"/>
    <property type="project" value="InterPro"/>
</dbReference>
<comment type="similarity">
    <text evidence="3 10">Belongs to the cytochrome P450 family.</text>
</comment>
<dbReference type="PROSITE" id="PS00086">
    <property type="entry name" value="CYTOCHROME_P450"/>
    <property type="match status" value="1"/>
</dbReference>
<evidence type="ECO:0000256" key="2">
    <source>
        <dbReference type="ARBA" id="ARBA00005179"/>
    </source>
</evidence>
<dbReference type="CDD" id="cd11065">
    <property type="entry name" value="CYP64-like"/>
    <property type="match status" value="1"/>
</dbReference>
<keyword evidence="11" id="KW-0812">Transmembrane</keyword>
<dbReference type="GO" id="GO:0020037">
    <property type="term" value="F:heme binding"/>
    <property type="evidence" value="ECO:0007669"/>
    <property type="project" value="InterPro"/>
</dbReference>
<organism evidence="12 13">
    <name type="scientific">Lentinula aciculospora</name>
    <dbReference type="NCBI Taxonomy" id="153920"/>
    <lineage>
        <taxon>Eukaryota</taxon>
        <taxon>Fungi</taxon>
        <taxon>Dikarya</taxon>
        <taxon>Basidiomycota</taxon>
        <taxon>Agaricomycotina</taxon>
        <taxon>Agaricomycetes</taxon>
        <taxon>Agaricomycetidae</taxon>
        <taxon>Agaricales</taxon>
        <taxon>Marasmiineae</taxon>
        <taxon>Omphalotaceae</taxon>
        <taxon>Lentinula</taxon>
    </lineage>
</organism>
<comment type="cofactor">
    <cofactor evidence="1 9">
        <name>heme</name>
        <dbReference type="ChEBI" id="CHEBI:30413"/>
    </cofactor>
</comment>
<dbReference type="InterPro" id="IPR036396">
    <property type="entry name" value="Cyt_P450_sf"/>
</dbReference>
<evidence type="ECO:0000256" key="10">
    <source>
        <dbReference type="RuleBase" id="RU000461"/>
    </source>
</evidence>
<evidence type="ECO:0000256" key="4">
    <source>
        <dbReference type="ARBA" id="ARBA00022617"/>
    </source>
</evidence>
<comment type="caution">
    <text evidence="12">The sequence shown here is derived from an EMBL/GenBank/DDBJ whole genome shotgun (WGS) entry which is preliminary data.</text>
</comment>
<evidence type="ECO:0000313" key="13">
    <source>
        <dbReference type="Proteomes" id="UP001150266"/>
    </source>
</evidence>
<accession>A0A9W9AEG4</accession>
<proteinExistence type="inferred from homology"/>
<evidence type="ECO:0000256" key="1">
    <source>
        <dbReference type="ARBA" id="ARBA00001971"/>
    </source>
</evidence>
<dbReference type="AlphaFoldDB" id="A0A9W9AEG4"/>
<comment type="pathway">
    <text evidence="2">Secondary metabolite biosynthesis.</text>
</comment>
<evidence type="ECO:0000256" key="9">
    <source>
        <dbReference type="PIRSR" id="PIRSR602401-1"/>
    </source>
</evidence>
<dbReference type="PRINTS" id="PR00385">
    <property type="entry name" value="P450"/>
</dbReference>
<evidence type="ECO:0000256" key="6">
    <source>
        <dbReference type="ARBA" id="ARBA00023002"/>
    </source>
</evidence>
<dbReference type="PANTHER" id="PTHR46300:SF7">
    <property type="entry name" value="P450, PUTATIVE (EUROFUNG)-RELATED"/>
    <property type="match status" value="1"/>
</dbReference>
<dbReference type="Gene3D" id="1.10.630.10">
    <property type="entry name" value="Cytochrome P450"/>
    <property type="match status" value="1"/>
</dbReference>
<evidence type="ECO:0000256" key="3">
    <source>
        <dbReference type="ARBA" id="ARBA00010617"/>
    </source>
</evidence>